<evidence type="ECO:0000313" key="2">
    <source>
        <dbReference type="Proteomes" id="UP000598146"/>
    </source>
</evidence>
<dbReference type="RefSeq" id="WP_196415636.1">
    <property type="nucleotide sequence ID" value="NZ_JADQTO010000009.1"/>
</dbReference>
<sequence>MTPEQHRARAKELADAADDMYQLIAGGNGDTADYADPRLTTTIALAQLHATLALRPTHTWPSHVPPNEVVDYGDGFP</sequence>
<dbReference type="AlphaFoldDB" id="A0A931CAK6"/>
<gene>
    <name evidence="1" type="ORF">I4J89_20650</name>
</gene>
<proteinExistence type="predicted"/>
<keyword evidence="2" id="KW-1185">Reference proteome</keyword>
<dbReference type="Proteomes" id="UP000598146">
    <property type="component" value="Unassembled WGS sequence"/>
</dbReference>
<evidence type="ECO:0000313" key="1">
    <source>
        <dbReference type="EMBL" id="MBG0563857.1"/>
    </source>
</evidence>
<name>A0A931CAK6_9ACTN</name>
<protein>
    <submittedName>
        <fullName evidence="1">Uncharacterized protein</fullName>
    </submittedName>
</protein>
<accession>A0A931CAK6</accession>
<comment type="caution">
    <text evidence="1">The sequence shown here is derived from an EMBL/GenBank/DDBJ whole genome shotgun (WGS) entry which is preliminary data.</text>
</comment>
<reference evidence="1" key="1">
    <citation type="submission" date="2020-11" db="EMBL/GenBank/DDBJ databases">
        <title>Isolation and identification of active actinomycetes.</title>
        <authorList>
            <person name="Sun X."/>
        </authorList>
    </citation>
    <scope>NUCLEOTIDE SEQUENCE</scope>
    <source>
        <strain evidence="1">NEAU-A11</strain>
    </source>
</reference>
<organism evidence="1 2">
    <name type="scientific">Actinoplanes aureus</name>
    <dbReference type="NCBI Taxonomy" id="2792083"/>
    <lineage>
        <taxon>Bacteria</taxon>
        <taxon>Bacillati</taxon>
        <taxon>Actinomycetota</taxon>
        <taxon>Actinomycetes</taxon>
        <taxon>Micromonosporales</taxon>
        <taxon>Micromonosporaceae</taxon>
        <taxon>Actinoplanes</taxon>
    </lineage>
</organism>
<dbReference type="EMBL" id="JADQTO010000009">
    <property type="protein sequence ID" value="MBG0563857.1"/>
    <property type="molecule type" value="Genomic_DNA"/>
</dbReference>